<dbReference type="Proteomes" id="UP000559256">
    <property type="component" value="Unassembled WGS sequence"/>
</dbReference>
<keyword evidence="2" id="KW-1185">Reference proteome</keyword>
<protein>
    <submittedName>
        <fullName evidence="1">Uncharacterized protein</fullName>
    </submittedName>
</protein>
<comment type="caution">
    <text evidence="1">The sequence shown here is derived from an EMBL/GenBank/DDBJ whole genome shotgun (WGS) entry which is preliminary data.</text>
</comment>
<evidence type="ECO:0000313" key="2">
    <source>
        <dbReference type="Proteomes" id="UP000559256"/>
    </source>
</evidence>
<dbReference type="AlphaFoldDB" id="A0A8H5LN13"/>
<evidence type="ECO:0000313" key="1">
    <source>
        <dbReference type="EMBL" id="KAF5363217.1"/>
    </source>
</evidence>
<accession>A0A8H5LN13</accession>
<dbReference type="OrthoDB" id="2851338at2759"/>
<gene>
    <name evidence="1" type="ORF">D9758_008401</name>
</gene>
<name>A0A8H5LN13_9AGAR</name>
<sequence>MAPGFLIVYSEPGKEVSLHEFQDWYNNEHVPLRLNHLSSFLSGARYSASDSKTPAWVALYDIDNTATFSHESYTRLRANRSPREAALVKKLELLDRRTCEGHTDSGESSLSSSLKSENPTKYLVTHGIAWDGDAESEKVAKEWAETSVTESKKTEGWVRTRTFKVIDSLKTGLGISEGPEAQKVPIYFAVQEFLTAESAESYAKQLAGSTNNLPKVSIAEIRVWSLYRAYPGVGQGNLHVEAA</sequence>
<reference evidence="1 2" key="1">
    <citation type="journal article" date="2020" name="ISME J.">
        <title>Uncovering the hidden diversity of litter-decomposition mechanisms in mushroom-forming fungi.</title>
        <authorList>
            <person name="Floudas D."/>
            <person name="Bentzer J."/>
            <person name="Ahren D."/>
            <person name="Johansson T."/>
            <person name="Persson P."/>
            <person name="Tunlid A."/>
        </authorList>
    </citation>
    <scope>NUCLEOTIDE SEQUENCE [LARGE SCALE GENOMIC DNA]</scope>
    <source>
        <strain evidence="1 2">CBS 291.85</strain>
    </source>
</reference>
<proteinExistence type="predicted"/>
<dbReference type="EMBL" id="JAACJM010000034">
    <property type="protein sequence ID" value="KAF5363217.1"/>
    <property type="molecule type" value="Genomic_DNA"/>
</dbReference>
<organism evidence="1 2">
    <name type="scientific">Tetrapyrgos nigripes</name>
    <dbReference type="NCBI Taxonomy" id="182062"/>
    <lineage>
        <taxon>Eukaryota</taxon>
        <taxon>Fungi</taxon>
        <taxon>Dikarya</taxon>
        <taxon>Basidiomycota</taxon>
        <taxon>Agaricomycotina</taxon>
        <taxon>Agaricomycetes</taxon>
        <taxon>Agaricomycetidae</taxon>
        <taxon>Agaricales</taxon>
        <taxon>Marasmiineae</taxon>
        <taxon>Marasmiaceae</taxon>
        <taxon>Tetrapyrgos</taxon>
    </lineage>
</organism>